<dbReference type="PANTHER" id="PTHR44520:SF2">
    <property type="entry name" value="RESPONSE REGULATOR RCP1"/>
    <property type="match status" value="1"/>
</dbReference>
<evidence type="ECO:0000256" key="1">
    <source>
        <dbReference type="PROSITE-ProRule" id="PRU00169"/>
    </source>
</evidence>
<protein>
    <submittedName>
        <fullName evidence="3">Response regulator</fullName>
    </submittedName>
</protein>
<reference evidence="3 4" key="1">
    <citation type="submission" date="2020-08" db="EMBL/GenBank/DDBJ databases">
        <title>Adhaeribacter dokdonensis sp. nov., isolated from the rhizosphere of Elymus tsukushiensis, a plant native to the Dokdo Islands, Republic of Korea.</title>
        <authorList>
            <person name="Ghim S.Y."/>
        </authorList>
    </citation>
    <scope>NUCLEOTIDE SEQUENCE [LARGE SCALE GENOMIC DNA]</scope>
    <source>
        <strain evidence="3 4">KUDC8001</strain>
    </source>
</reference>
<evidence type="ECO:0000313" key="3">
    <source>
        <dbReference type="EMBL" id="QMU30448.1"/>
    </source>
</evidence>
<evidence type="ECO:0000313" key="4">
    <source>
        <dbReference type="Proteomes" id="UP000514509"/>
    </source>
</evidence>
<dbReference type="KEGG" id="add:HUW48_21560"/>
<dbReference type="EMBL" id="CP055153">
    <property type="protein sequence ID" value="QMU30448.1"/>
    <property type="molecule type" value="Genomic_DNA"/>
</dbReference>
<name>A0A7L7LC74_9BACT</name>
<dbReference type="InterPro" id="IPR052893">
    <property type="entry name" value="TCS_response_regulator"/>
</dbReference>
<dbReference type="Proteomes" id="UP000514509">
    <property type="component" value="Chromosome"/>
</dbReference>
<dbReference type="PANTHER" id="PTHR44520">
    <property type="entry name" value="RESPONSE REGULATOR RCP1-RELATED"/>
    <property type="match status" value="1"/>
</dbReference>
<organism evidence="3 4">
    <name type="scientific">Adhaeribacter radiodurans</name>
    <dbReference type="NCBI Taxonomy" id="2745197"/>
    <lineage>
        <taxon>Bacteria</taxon>
        <taxon>Pseudomonadati</taxon>
        <taxon>Bacteroidota</taxon>
        <taxon>Cytophagia</taxon>
        <taxon>Cytophagales</taxon>
        <taxon>Hymenobacteraceae</taxon>
        <taxon>Adhaeribacter</taxon>
    </lineage>
</organism>
<dbReference type="InterPro" id="IPR001789">
    <property type="entry name" value="Sig_transdc_resp-reg_receiver"/>
</dbReference>
<proteinExistence type="predicted"/>
<keyword evidence="4" id="KW-1185">Reference proteome</keyword>
<gene>
    <name evidence="3" type="ORF">HUW48_21560</name>
</gene>
<dbReference type="SUPFAM" id="SSF52172">
    <property type="entry name" value="CheY-like"/>
    <property type="match status" value="1"/>
</dbReference>
<dbReference type="RefSeq" id="WP_182412895.1">
    <property type="nucleotide sequence ID" value="NZ_CP055153.1"/>
</dbReference>
<dbReference type="Gene3D" id="3.40.50.2300">
    <property type="match status" value="1"/>
</dbReference>
<accession>A0A7L7LC74</accession>
<dbReference type="AlphaFoldDB" id="A0A7L7LC74"/>
<dbReference type="PROSITE" id="PS50110">
    <property type="entry name" value="RESPONSE_REGULATORY"/>
    <property type="match status" value="1"/>
</dbReference>
<keyword evidence="1" id="KW-0597">Phosphoprotein</keyword>
<dbReference type="SMART" id="SM00448">
    <property type="entry name" value="REC"/>
    <property type="match status" value="1"/>
</dbReference>
<feature type="modified residue" description="4-aspartylphosphate" evidence="1">
    <location>
        <position position="62"/>
    </location>
</feature>
<dbReference type="Pfam" id="PF00072">
    <property type="entry name" value="Response_reg"/>
    <property type="match status" value="1"/>
</dbReference>
<feature type="domain" description="Response regulatory" evidence="2">
    <location>
        <begin position="6"/>
        <end position="128"/>
    </location>
</feature>
<dbReference type="InterPro" id="IPR011006">
    <property type="entry name" value="CheY-like_superfamily"/>
</dbReference>
<evidence type="ECO:0000259" key="2">
    <source>
        <dbReference type="PROSITE" id="PS50110"/>
    </source>
</evidence>
<dbReference type="GO" id="GO:0000160">
    <property type="term" value="P:phosphorelay signal transduction system"/>
    <property type="evidence" value="ECO:0007669"/>
    <property type="project" value="InterPro"/>
</dbReference>
<sequence>MNSLNKILIVDDDDVSRFLITRVVRSVAQANQIQTAGNGEEALLLLNQGCSSNNCPELILLDINMPIMNGLEFLQELQNSPIVTCALKIAVLTTSNNPLDYLLAHEYPIIAFLEKPLTEDMFKTVLAA</sequence>